<evidence type="ECO:0000313" key="3">
    <source>
        <dbReference type="Proteomes" id="UP001166286"/>
    </source>
</evidence>
<dbReference type="AlphaFoldDB" id="A0AA39QT47"/>
<keyword evidence="3" id="KW-1185">Reference proteome</keyword>
<organism evidence="2 3">
    <name type="scientific">Cladonia borealis</name>
    <dbReference type="NCBI Taxonomy" id="184061"/>
    <lineage>
        <taxon>Eukaryota</taxon>
        <taxon>Fungi</taxon>
        <taxon>Dikarya</taxon>
        <taxon>Ascomycota</taxon>
        <taxon>Pezizomycotina</taxon>
        <taxon>Lecanoromycetes</taxon>
        <taxon>OSLEUM clade</taxon>
        <taxon>Lecanoromycetidae</taxon>
        <taxon>Lecanorales</taxon>
        <taxon>Lecanorineae</taxon>
        <taxon>Cladoniaceae</taxon>
        <taxon>Cladonia</taxon>
    </lineage>
</organism>
<reference evidence="2" key="1">
    <citation type="submission" date="2023-03" db="EMBL/GenBank/DDBJ databases">
        <title>Complete genome of Cladonia borealis.</title>
        <authorList>
            <person name="Park H."/>
        </authorList>
    </citation>
    <scope>NUCLEOTIDE SEQUENCE</scope>
    <source>
        <strain evidence="2">ANT050790</strain>
    </source>
</reference>
<protein>
    <submittedName>
        <fullName evidence="2">Uncharacterized protein</fullName>
    </submittedName>
</protein>
<dbReference type="Proteomes" id="UP001166286">
    <property type="component" value="Unassembled WGS sequence"/>
</dbReference>
<evidence type="ECO:0000313" key="2">
    <source>
        <dbReference type="EMBL" id="KAK0508668.1"/>
    </source>
</evidence>
<comment type="caution">
    <text evidence="2">The sequence shown here is derived from an EMBL/GenBank/DDBJ whole genome shotgun (WGS) entry which is preliminary data.</text>
</comment>
<feature type="compositionally biased region" description="Low complexity" evidence="1">
    <location>
        <begin position="318"/>
        <end position="341"/>
    </location>
</feature>
<evidence type="ECO:0000256" key="1">
    <source>
        <dbReference type="SAM" id="MobiDB-lite"/>
    </source>
</evidence>
<proteinExistence type="predicted"/>
<gene>
    <name evidence="2" type="ORF">JMJ35_008944</name>
</gene>
<dbReference type="EMBL" id="JAFEKC020000020">
    <property type="protein sequence ID" value="KAK0508668.1"/>
    <property type="molecule type" value="Genomic_DNA"/>
</dbReference>
<sequence>MMLLEQQRRHQNLKETRPPCQQILLRKAILWQYHNFLQLRDFDAVPKEAFTFFHLRPQIVSVNQATMFTPSMLKLCFNFIVGIILLTSHKSATPLNRGDFQVHDAANDLEKRVTDVDLQTLWNSQISYTTALFYGCTVVIIVDGKGVIIGHFAQETGSPNNPSLSCYSMTNTQLVNSQIIPKLLDAEAMFDADENTQAYIITPAGTSSVGYQLISSNLQDHGVETANIHYIYYPSGTAFQNFDGPVGKAVVTWALNAGGGATLDVYIQYNSPIFEQAYDSNGNPVGTPACAVNFKHKRQGVCALPGAAASVGGGSATASSTAMASSTPPTATTSSTTPAPTCYQQNEDPDQGIQQQGCICNQGTVTKTLPLKATGVDYSSSCAYTALTEASAIAITANFGPAVTNTMICSVCSPIQNNGATCTSLSNCLPQTPTATIQMGSSPVPVGTLTSDALSSAISSAISSLCPPVTQPTTSTTCDETSKVKIPNIAYIDGGSLATDGELVVQIDSSGYNDTALLAPLAGMAALSISSSATGGNCYEAEYTVEKLKAMRWYSSALDAGLGWMPFYKRDHPYPTQEKIELCNSGHFASPQIYSQWWREAPKPGPSDYISVAVTFDTGPGSQLICAFIEALMEAVETTFTPELLPEEQFLDDEINISCEEAMSYIGG</sequence>
<name>A0AA39QT47_9LECA</name>
<feature type="region of interest" description="Disordered" evidence="1">
    <location>
        <begin position="318"/>
        <end position="347"/>
    </location>
</feature>
<accession>A0AA39QT47</accession>